<evidence type="ECO:0000313" key="2">
    <source>
        <dbReference type="EMBL" id="KAG7094965.1"/>
    </source>
</evidence>
<name>A0A9P7S462_9AGAR</name>
<dbReference type="EMBL" id="CM032183">
    <property type="protein sequence ID" value="KAG7094965.1"/>
    <property type="molecule type" value="Genomic_DNA"/>
</dbReference>
<proteinExistence type="predicted"/>
<organism evidence="2 3">
    <name type="scientific">Marasmius oreades</name>
    <name type="common">fairy-ring Marasmius</name>
    <dbReference type="NCBI Taxonomy" id="181124"/>
    <lineage>
        <taxon>Eukaryota</taxon>
        <taxon>Fungi</taxon>
        <taxon>Dikarya</taxon>
        <taxon>Basidiomycota</taxon>
        <taxon>Agaricomycotina</taxon>
        <taxon>Agaricomycetes</taxon>
        <taxon>Agaricomycetidae</taxon>
        <taxon>Agaricales</taxon>
        <taxon>Marasmiineae</taxon>
        <taxon>Marasmiaceae</taxon>
        <taxon>Marasmius</taxon>
    </lineage>
</organism>
<feature type="domain" description="DUF6593" evidence="1">
    <location>
        <begin position="44"/>
        <end position="185"/>
    </location>
</feature>
<dbReference type="KEGG" id="more:E1B28_005766"/>
<dbReference type="GeneID" id="66074842"/>
<evidence type="ECO:0000259" key="1">
    <source>
        <dbReference type="Pfam" id="PF20236"/>
    </source>
</evidence>
<protein>
    <recommendedName>
        <fullName evidence="1">DUF6593 domain-containing protein</fullName>
    </recommendedName>
</protein>
<dbReference type="Proteomes" id="UP001049176">
    <property type="component" value="Chromosome 3"/>
</dbReference>
<dbReference type="Pfam" id="PF20236">
    <property type="entry name" value="DUF6593"/>
    <property type="match status" value="1"/>
</dbReference>
<dbReference type="OrthoDB" id="3191568at2759"/>
<dbReference type="RefSeq" id="XP_043011435.1">
    <property type="nucleotide sequence ID" value="XM_043150348.1"/>
</dbReference>
<gene>
    <name evidence="2" type="ORF">E1B28_005766</name>
</gene>
<keyword evidence="3" id="KW-1185">Reference proteome</keyword>
<reference evidence="2" key="1">
    <citation type="journal article" date="2021" name="Genome Biol. Evol.">
        <title>The assembled and annotated genome of the fairy-ring fungus Marasmius oreades.</title>
        <authorList>
            <person name="Hiltunen M."/>
            <person name="Ament-Velasquez S.L."/>
            <person name="Johannesson H."/>
        </authorList>
    </citation>
    <scope>NUCLEOTIDE SEQUENCE</scope>
    <source>
        <strain evidence="2">03SP1</strain>
    </source>
</reference>
<sequence>MSVNPFSSWNSGFGGSVYGALPTSGPASTASSLMSFVFTQFNPNILNCTVVGSNGQPHFYVFTDASLPNFTILKRSDGRPFGVIEWRNHPVVEIKDLVKKQFSSQFLHLSQDQRSRTMTIDSREYVWVPQTNQVEAIWLYRANLPQSPPLARIIKSGSNIHLELNPEAIQAGLLQPCLLSVVLLHSGRQID</sequence>
<accession>A0A9P7S462</accession>
<dbReference type="InterPro" id="IPR046528">
    <property type="entry name" value="DUF6593"/>
</dbReference>
<dbReference type="AlphaFoldDB" id="A0A9P7S462"/>
<comment type="caution">
    <text evidence="2">The sequence shown here is derived from an EMBL/GenBank/DDBJ whole genome shotgun (WGS) entry which is preliminary data.</text>
</comment>
<evidence type="ECO:0000313" key="3">
    <source>
        <dbReference type="Proteomes" id="UP001049176"/>
    </source>
</evidence>